<dbReference type="FunFam" id="2.40.50.140:FF:000003">
    <property type="entry name" value="50S ribosomal protein L2"/>
    <property type="match status" value="1"/>
</dbReference>
<dbReference type="OrthoDB" id="9778722at2"/>
<dbReference type="InterPro" id="IPR008991">
    <property type="entry name" value="Translation_prot_SH3-like_sf"/>
</dbReference>
<dbReference type="FunFam" id="4.10.950.10:FF:000001">
    <property type="entry name" value="50S ribosomal protein L2"/>
    <property type="match status" value="1"/>
</dbReference>
<dbReference type="SUPFAM" id="SSF50104">
    <property type="entry name" value="Translation proteins SH3-like domain"/>
    <property type="match status" value="1"/>
</dbReference>
<dbReference type="InterPro" id="IPR022669">
    <property type="entry name" value="Ribosomal_uL2_C"/>
</dbReference>
<dbReference type="eggNOG" id="COG0090">
    <property type="taxonomic scope" value="Bacteria"/>
</dbReference>
<dbReference type="Pfam" id="PF03947">
    <property type="entry name" value="Ribosomal_L2_C"/>
    <property type="match status" value="1"/>
</dbReference>
<dbReference type="HAMAP" id="MF_01320_B">
    <property type="entry name" value="Ribosomal_uL2_B"/>
    <property type="match status" value="1"/>
</dbReference>
<evidence type="ECO:0000256" key="2">
    <source>
        <dbReference type="ARBA" id="ARBA00022730"/>
    </source>
</evidence>
<sequence length="284" mass="31596">MPIRKHKPITPGRRWRATPTYSELTRAEGKNQPVEPYKPLLEPLKKSGGRNNKGRITARFRGGGNKRMYRIIDFKRDKLDVPGKVLTIEYDPNRTCRISLVEYEDGEKRYILTPLGLKEGDTVISSDTADIRPGNALPLRAIPVGTTIHNIELYPGRGGQLVRSAGTGAQLMAKEGKYAQVRLPSGETRLIRLDCRATVGQVGNPEHENISLGKAGATRWRGRRGHVRGVAMTPRDHPHGGGEAQSPIGRKKGPASPWGKPALGRKTRRNKATDKYIVRRRNQK</sequence>
<dbReference type="InterPro" id="IPR014722">
    <property type="entry name" value="Rib_uL2_dom2"/>
</dbReference>
<protein>
    <recommendedName>
        <fullName evidence="6 7">Large ribosomal subunit protein uL2</fullName>
    </recommendedName>
</protein>
<keyword evidence="4 7" id="KW-0689">Ribosomal protein</keyword>
<dbReference type="RefSeq" id="WP_016484154.1">
    <property type="nucleotide sequence ID" value="NC_021487.1"/>
</dbReference>
<dbReference type="InterPro" id="IPR002171">
    <property type="entry name" value="Ribosomal_uL2"/>
</dbReference>
<proteinExistence type="inferred from homology"/>
<dbReference type="SUPFAM" id="SSF50249">
    <property type="entry name" value="Nucleic acid-binding proteins"/>
    <property type="match status" value="1"/>
</dbReference>
<dbReference type="PANTHER" id="PTHR13691">
    <property type="entry name" value="RIBOSOMAL PROTEIN L2"/>
    <property type="match status" value="1"/>
</dbReference>
<evidence type="ECO:0000256" key="5">
    <source>
        <dbReference type="ARBA" id="ARBA00023274"/>
    </source>
</evidence>
<dbReference type="GO" id="GO:0002181">
    <property type="term" value="P:cytoplasmic translation"/>
    <property type="evidence" value="ECO:0007669"/>
    <property type="project" value="TreeGrafter"/>
</dbReference>
<dbReference type="Gene3D" id="2.30.30.30">
    <property type="match status" value="1"/>
</dbReference>
<dbReference type="SMART" id="SM01382">
    <property type="entry name" value="Ribosomal_L2_C"/>
    <property type="match status" value="1"/>
</dbReference>
<dbReference type="InParanoid" id="S0EYD7"/>
<evidence type="ECO:0000256" key="8">
    <source>
        <dbReference type="SAM" id="MobiDB-lite"/>
    </source>
</evidence>
<dbReference type="GO" id="GO:0015934">
    <property type="term" value="C:large ribosomal subunit"/>
    <property type="evidence" value="ECO:0007669"/>
    <property type="project" value="InterPro"/>
</dbReference>
<evidence type="ECO:0000256" key="1">
    <source>
        <dbReference type="ARBA" id="ARBA00005636"/>
    </source>
</evidence>
<evidence type="ECO:0000256" key="6">
    <source>
        <dbReference type="ARBA" id="ARBA00035242"/>
    </source>
</evidence>
<evidence type="ECO:0000256" key="3">
    <source>
        <dbReference type="ARBA" id="ARBA00022884"/>
    </source>
</evidence>
<dbReference type="Pfam" id="PF00181">
    <property type="entry name" value="Ribosomal_L2_N"/>
    <property type="match status" value="1"/>
</dbReference>
<dbReference type="Proteomes" id="UP000014227">
    <property type="component" value="Chromosome I"/>
</dbReference>
<dbReference type="PATRIC" id="fig|1303518.3.peg.2970"/>
<reference evidence="12" key="1">
    <citation type="submission" date="2013-03" db="EMBL/GenBank/DDBJ databases">
        <title>Genome sequence of Chthonomonas calidirosea, the first sequenced genome from the Armatimonadetes phylum (formally candidate division OP10).</title>
        <authorList>
            <person name="Lee K.C.Y."/>
            <person name="Morgan X.C."/>
            <person name="Dunfield P.F."/>
            <person name="Tamas I."/>
            <person name="Houghton K.M."/>
            <person name="Vyssotski M."/>
            <person name="Ryan J.L.J."/>
            <person name="Lagutin K."/>
            <person name="McDonald I.R."/>
            <person name="Stott M.B."/>
        </authorList>
    </citation>
    <scope>NUCLEOTIDE SEQUENCE [LARGE SCALE GENOMIC DNA]</scope>
    <source>
        <strain evidence="12">DSM 23976 / ICMP 18418 / T49</strain>
    </source>
</reference>
<dbReference type="NCBIfam" id="TIGR01171">
    <property type="entry name" value="rplB_bact"/>
    <property type="match status" value="1"/>
</dbReference>
<dbReference type="SMART" id="SM01383">
    <property type="entry name" value="Ribosomal_L2"/>
    <property type="match status" value="1"/>
</dbReference>
<evidence type="ECO:0000259" key="10">
    <source>
        <dbReference type="SMART" id="SM01383"/>
    </source>
</evidence>
<feature type="domain" description="Large ribosomal subunit protein uL2 C-terminal" evidence="9">
    <location>
        <begin position="131"/>
        <end position="261"/>
    </location>
</feature>
<evidence type="ECO:0000313" key="11">
    <source>
        <dbReference type="EMBL" id="CCW36650.1"/>
    </source>
</evidence>
<dbReference type="HOGENOM" id="CLU_036235_2_1_0"/>
<dbReference type="GO" id="GO:0019843">
    <property type="term" value="F:rRNA binding"/>
    <property type="evidence" value="ECO:0007669"/>
    <property type="project" value="UniProtKB-UniRule"/>
</dbReference>
<dbReference type="InterPro" id="IPR005880">
    <property type="entry name" value="Ribosomal_uL2_bac/org-type"/>
</dbReference>
<dbReference type="PIRSF" id="PIRSF002158">
    <property type="entry name" value="Ribosomal_L2"/>
    <property type="match status" value="1"/>
</dbReference>
<dbReference type="AlphaFoldDB" id="S0EYD7"/>
<evidence type="ECO:0000256" key="7">
    <source>
        <dbReference type="HAMAP-Rule" id="MF_01320"/>
    </source>
</evidence>
<accession>S0EYD7</accession>
<organism evidence="11 12">
    <name type="scientific">Chthonomonas calidirosea (strain DSM 23976 / ICMP 18418 / T49)</name>
    <dbReference type="NCBI Taxonomy" id="1303518"/>
    <lineage>
        <taxon>Bacteria</taxon>
        <taxon>Bacillati</taxon>
        <taxon>Armatimonadota</taxon>
        <taxon>Chthonomonadia</taxon>
        <taxon>Chthonomonadales</taxon>
        <taxon>Chthonomonadaceae</taxon>
        <taxon>Chthonomonas</taxon>
    </lineage>
</organism>
<keyword evidence="5 7" id="KW-0687">Ribonucleoprotein</keyword>
<dbReference type="InterPro" id="IPR012340">
    <property type="entry name" value="NA-bd_OB-fold"/>
</dbReference>
<dbReference type="FunCoup" id="S0EYD7">
    <property type="interactions" value="438"/>
</dbReference>
<feature type="region of interest" description="Disordered" evidence="8">
    <location>
        <begin position="229"/>
        <end position="284"/>
    </location>
</feature>
<comment type="function">
    <text evidence="7">One of the primary rRNA binding proteins. Required for association of the 30S and 50S subunits to form the 70S ribosome, for tRNA binding and peptide bond formation. It has been suggested to have peptidyltransferase activity; this is somewhat controversial. Makes several contacts with the 16S rRNA in the 70S ribosome.</text>
</comment>
<dbReference type="InterPro" id="IPR022666">
    <property type="entry name" value="Ribosomal_uL2_RNA-bd_dom"/>
</dbReference>
<dbReference type="PANTHER" id="PTHR13691:SF5">
    <property type="entry name" value="LARGE RIBOSOMAL SUBUNIT PROTEIN UL2M"/>
    <property type="match status" value="1"/>
</dbReference>
<dbReference type="Gene3D" id="2.40.50.140">
    <property type="entry name" value="Nucleic acid-binding proteins"/>
    <property type="match status" value="1"/>
</dbReference>
<dbReference type="InterPro" id="IPR014726">
    <property type="entry name" value="Ribosomal_uL2_dom3"/>
</dbReference>
<keyword evidence="3 7" id="KW-0694">RNA-binding</keyword>
<dbReference type="KEGG" id="ccz:CCALI_02865"/>
<feature type="region of interest" description="Disordered" evidence="8">
    <location>
        <begin position="1"/>
        <end position="60"/>
    </location>
</feature>
<comment type="subunit">
    <text evidence="7">Part of the 50S ribosomal subunit. Forms a bridge to the 30S subunit in the 70S ribosome.</text>
</comment>
<keyword evidence="12" id="KW-1185">Reference proteome</keyword>
<comment type="similarity">
    <text evidence="1 7">Belongs to the universal ribosomal protein uL2 family.</text>
</comment>
<feature type="compositionally biased region" description="Basic residues" evidence="8">
    <location>
        <begin position="1"/>
        <end position="16"/>
    </location>
</feature>
<evidence type="ECO:0000313" key="12">
    <source>
        <dbReference type="Proteomes" id="UP000014227"/>
    </source>
</evidence>
<dbReference type="STRING" id="454171.CP488_01223"/>
<dbReference type="GO" id="GO:0003735">
    <property type="term" value="F:structural constituent of ribosome"/>
    <property type="evidence" value="ECO:0007669"/>
    <property type="project" value="InterPro"/>
</dbReference>
<name>S0EYD7_CHTCT</name>
<keyword evidence="2 7" id="KW-0699">rRNA-binding</keyword>
<evidence type="ECO:0000256" key="4">
    <source>
        <dbReference type="ARBA" id="ARBA00022980"/>
    </source>
</evidence>
<evidence type="ECO:0000259" key="9">
    <source>
        <dbReference type="SMART" id="SM01382"/>
    </source>
</evidence>
<dbReference type="Gene3D" id="4.10.950.10">
    <property type="entry name" value="Ribosomal protein L2, domain 3"/>
    <property type="match status" value="1"/>
</dbReference>
<dbReference type="GO" id="GO:0016740">
    <property type="term" value="F:transferase activity"/>
    <property type="evidence" value="ECO:0007669"/>
    <property type="project" value="InterPro"/>
</dbReference>
<gene>
    <name evidence="7" type="primary">rplB</name>
    <name evidence="11" type="ORF">CCALI_02865</name>
</gene>
<dbReference type="FunFam" id="2.30.30.30:FF:000001">
    <property type="entry name" value="50S ribosomal protein L2"/>
    <property type="match status" value="1"/>
</dbReference>
<dbReference type="EMBL" id="HF951689">
    <property type="protein sequence ID" value="CCW36650.1"/>
    <property type="molecule type" value="Genomic_DNA"/>
</dbReference>
<feature type="domain" description="Large ribosomal subunit protein uL2 RNA-binding" evidence="10">
    <location>
        <begin position="49"/>
        <end position="125"/>
    </location>
</feature>